<gene>
    <name evidence="2" type="ORF">N7468_006294</name>
</gene>
<evidence type="ECO:0000313" key="2">
    <source>
        <dbReference type="EMBL" id="KAJ5225069.1"/>
    </source>
</evidence>
<reference evidence="2" key="2">
    <citation type="journal article" date="2023" name="IMA Fungus">
        <title>Comparative genomic study of the Penicillium genus elucidates a diverse pangenome and 15 lateral gene transfer events.</title>
        <authorList>
            <person name="Petersen C."/>
            <person name="Sorensen T."/>
            <person name="Nielsen M.R."/>
            <person name="Sondergaard T.E."/>
            <person name="Sorensen J.L."/>
            <person name="Fitzpatrick D.A."/>
            <person name="Frisvad J.C."/>
            <person name="Nielsen K.L."/>
        </authorList>
    </citation>
    <scope>NUCLEOTIDE SEQUENCE</scope>
    <source>
        <strain evidence="2">IBT 19713</strain>
    </source>
</reference>
<dbReference type="EMBL" id="JAPQKS010000005">
    <property type="protein sequence ID" value="KAJ5225069.1"/>
    <property type="molecule type" value="Genomic_DNA"/>
</dbReference>
<proteinExistence type="predicted"/>
<dbReference type="AlphaFoldDB" id="A0A9W9NUS0"/>
<dbReference type="GeneID" id="83202893"/>
<evidence type="ECO:0000256" key="1">
    <source>
        <dbReference type="SAM" id="MobiDB-lite"/>
    </source>
</evidence>
<accession>A0A9W9NUS0</accession>
<dbReference type="RefSeq" id="XP_058328480.1">
    <property type="nucleotide sequence ID" value="XM_058475590.1"/>
</dbReference>
<protein>
    <submittedName>
        <fullName evidence="2">Uncharacterized protein</fullName>
    </submittedName>
</protein>
<dbReference type="Proteomes" id="UP001150941">
    <property type="component" value="Unassembled WGS sequence"/>
</dbReference>
<keyword evidence="3" id="KW-1185">Reference proteome</keyword>
<comment type="caution">
    <text evidence="2">The sequence shown here is derived from an EMBL/GenBank/DDBJ whole genome shotgun (WGS) entry which is preliminary data.</text>
</comment>
<name>A0A9W9NUS0_9EURO</name>
<feature type="region of interest" description="Disordered" evidence="1">
    <location>
        <begin position="1"/>
        <end position="41"/>
    </location>
</feature>
<dbReference type="OrthoDB" id="4329799at2759"/>
<sequence>MSSTENDIPMVNWEDTDSTATKNDISMGPRDDTESNTDRSFPENVELSTTCAELLRKTSPDAINFGPLTCGLGALSTKTKLAFRLEQRYSWDIETPGVAFDVWRPAFIWGVDLEQLSTNPGKFYHKDLILAKPRDSWQAAKDGESPYQYQFERSNVLAAVHVEEPPYLACRCCFQHRGNIHFANGECWEHREEDCDLHLFSPQGQENPDGPLALRTIVWHRSRYGEEKRILGDQPILMGMNTRICRIGNTDSDRALAIMNRDGIIFLDGFEKVDGVDGLETNDLRLLVIMTGLAAANWDTRFKV</sequence>
<feature type="compositionally biased region" description="Basic and acidic residues" evidence="1">
    <location>
        <begin position="29"/>
        <end position="41"/>
    </location>
</feature>
<organism evidence="2 3">
    <name type="scientific">Penicillium chermesinum</name>
    <dbReference type="NCBI Taxonomy" id="63820"/>
    <lineage>
        <taxon>Eukaryota</taxon>
        <taxon>Fungi</taxon>
        <taxon>Dikarya</taxon>
        <taxon>Ascomycota</taxon>
        <taxon>Pezizomycotina</taxon>
        <taxon>Eurotiomycetes</taxon>
        <taxon>Eurotiomycetidae</taxon>
        <taxon>Eurotiales</taxon>
        <taxon>Aspergillaceae</taxon>
        <taxon>Penicillium</taxon>
    </lineage>
</organism>
<reference evidence="2" key="1">
    <citation type="submission" date="2022-11" db="EMBL/GenBank/DDBJ databases">
        <authorList>
            <person name="Petersen C."/>
        </authorList>
    </citation>
    <scope>NUCLEOTIDE SEQUENCE</scope>
    <source>
        <strain evidence="2">IBT 19713</strain>
    </source>
</reference>
<evidence type="ECO:0000313" key="3">
    <source>
        <dbReference type="Proteomes" id="UP001150941"/>
    </source>
</evidence>